<protein>
    <submittedName>
        <fullName evidence="1">Capsule biosynthesis protein CapA</fullName>
    </submittedName>
</protein>
<evidence type="ECO:0000313" key="2">
    <source>
        <dbReference type="EMBL" id="POZ52139.1"/>
    </source>
</evidence>
<dbReference type="OrthoDB" id="9794206at2"/>
<dbReference type="EMBL" id="CP022129">
    <property type="protein sequence ID" value="ASF45356.1"/>
    <property type="molecule type" value="Genomic_DNA"/>
</dbReference>
<dbReference type="Pfam" id="PF05159">
    <property type="entry name" value="Capsule_synth"/>
    <property type="match status" value="1"/>
</dbReference>
<evidence type="ECO:0000313" key="1">
    <source>
        <dbReference type="EMBL" id="ASF45356.1"/>
    </source>
</evidence>
<dbReference type="KEGG" id="mpsy:CEK71_04335"/>
<dbReference type="CDD" id="cd16441">
    <property type="entry name" value="beta_Kdo_transferase_KpsS"/>
    <property type="match status" value="1"/>
</dbReference>
<dbReference type="GO" id="GO:0015774">
    <property type="term" value="P:polysaccharide transport"/>
    <property type="evidence" value="ECO:0007669"/>
    <property type="project" value="InterPro"/>
</dbReference>
<reference evidence="1 3" key="1">
    <citation type="submission" date="2017-06" db="EMBL/GenBank/DDBJ databases">
        <title>Genome Sequencing of the methanotroph Methylovulum psychrotolerants str. HV10-M2 isolated from a high-altitude environment.</title>
        <authorList>
            <person name="Mateos-Rivera A."/>
        </authorList>
    </citation>
    <scope>NUCLEOTIDE SEQUENCE [LARGE SCALE GENOMIC DNA]</scope>
    <source>
        <strain evidence="1 3">HV10_M2</strain>
    </source>
</reference>
<dbReference type="InterPro" id="IPR007833">
    <property type="entry name" value="Capsule_polysaccharide_synth"/>
</dbReference>
<evidence type="ECO:0000313" key="4">
    <source>
        <dbReference type="Proteomes" id="UP000237423"/>
    </source>
</evidence>
<dbReference type="Proteomes" id="UP000197019">
    <property type="component" value="Chromosome"/>
</dbReference>
<dbReference type="EMBL" id="PGFZ01000003">
    <property type="protein sequence ID" value="POZ52139.1"/>
    <property type="molecule type" value="Genomic_DNA"/>
</dbReference>
<gene>
    <name evidence="2" type="ORF">AADEFJLK_01609</name>
    <name evidence="1" type="ORF">CEK71_04335</name>
</gene>
<keyword evidence="3" id="KW-1185">Reference proteome</keyword>
<sequence>MIFIKAQIHRQTAANTGKRSFLLLQGPCSPLFAKLADHLHSLGHAVHKVNFTAGDMLYWTPRKATLFQNELKYLPDTLETIRKKYAITDQILFGDCRPIHLAAKQHARQHGIRTHVFEEGYFRPYWMTLEREGVNGYSMLPRDPDWFRHTASYIPAPVETETFHSPFRVRAGHDVMYHIAGFSNPFLFRHYKSHAPDPVPLEYAGYVNRFVRLHLTRKQDSEDINHLLRKKIPFYLLPLQLNSDSQIQVHSTFTNMVEVIDLVMRSFAAHAPTQSWLVIKTHPLDAGLLNYGKIIEKLAQKLDLSGRILFLQSGHLNTLVASARGLVTVNSTAGGLALELDCPTITLNNPIYNLRGLTFQGPLDAFWTNNEKPDQELFRCFRNTVIYTTQVNGSLYSKPGIDLAVKNATRFLNGEKSPLEALL</sequence>
<dbReference type="RefSeq" id="WP_088618238.1">
    <property type="nucleotide sequence ID" value="NZ_CP022129.1"/>
</dbReference>
<organism evidence="1 3">
    <name type="scientific">Methylovulum psychrotolerans</name>
    <dbReference type="NCBI Taxonomy" id="1704499"/>
    <lineage>
        <taxon>Bacteria</taxon>
        <taxon>Pseudomonadati</taxon>
        <taxon>Pseudomonadota</taxon>
        <taxon>Gammaproteobacteria</taxon>
        <taxon>Methylococcales</taxon>
        <taxon>Methylococcaceae</taxon>
        <taxon>Methylovulum</taxon>
    </lineage>
</organism>
<name>A0A1Z4BVP1_9GAMM</name>
<accession>A0A1Z4BVP1</accession>
<reference evidence="2 4" key="2">
    <citation type="submission" date="2017-11" db="EMBL/GenBank/DDBJ databases">
        <title>Draft Genome Sequence of Methylobacter psychrotolerans Sph1T, an Obligate Methanotroph from Low-Temperature Environments.</title>
        <authorList>
            <person name="Oshkin I.Y."/>
            <person name="Miroshnikov K."/>
            <person name="Belova S.E."/>
            <person name="Korzhenkov A."/>
            <person name="Toshchakov S.V."/>
            <person name="Dedysh S.N."/>
        </authorList>
    </citation>
    <scope>NUCLEOTIDE SEQUENCE [LARGE SCALE GENOMIC DNA]</scope>
    <source>
        <strain evidence="2 4">Sph1</strain>
    </source>
</reference>
<dbReference type="Proteomes" id="UP000237423">
    <property type="component" value="Unassembled WGS sequence"/>
</dbReference>
<evidence type="ECO:0000313" key="3">
    <source>
        <dbReference type="Proteomes" id="UP000197019"/>
    </source>
</evidence>
<dbReference type="AlphaFoldDB" id="A0A1Z4BVP1"/>
<dbReference type="GO" id="GO:0000271">
    <property type="term" value="P:polysaccharide biosynthetic process"/>
    <property type="evidence" value="ECO:0007669"/>
    <property type="project" value="InterPro"/>
</dbReference>
<proteinExistence type="predicted"/>